<dbReference type="InterPro" id="IPR008984">
    <property type="entry name" value="SMAD_FHA_dom_sf"/>
</dbReference>
<dbReference type="PROSITE" id="PS50234">
    <property type="entry name" value="VWFA"/>
    <property type="match status" value="1"/>
</dbReference>
<dbReference type="Pfam" id="PF00092">
    <property type="entry name" value="VWA"/>
    <property type="match status" value="1"/>
</dbReference>
<organism evidence="6 7">
    <name type="scientific">Aminithiophilus ramosus</name>
    <dbReference type="NCBI Taxonomy" id="3029084"/>
    <lineage>
        <taxon>Bacteria</taxon>
        <taxon>Thermotogati</taxon>
        <taxon>Synergistota</taxon>
        <taxon>Synergistia</taxon>
        <taxon>Synergistales</taxon>
        <taxon>Aminithiophilaceae</taxon>
        <taxon>Aminithiophilus</taxon>
    </lineage>
</organism>
<evidence type="ECO:0000313" key="6">
    <source>
        <dbReference type="EMBL" id="QTX32792.1"/>
    </source>
</evidence>
<keyword evidence="7" id="KW-1185">Reference proteome</keyword>
<dbReference type="SUPFAM" id="SSF53300">
    <property type="entry name" value="vWA-like"/>
    <property type="match status" value="1"/>
</dbReference>
<dbReference type="InterPro" id="IPR000253">
    <property type="entry name" value="FHA_dom"/>
</dbReference>
<dbReference type="InterPro" id="IPR036465">
    <property type="entry name" value="vWFA_dom_sf"/>
</dbReference>
<accession>A0A9Q7AQ34</accession>
<evidence type="ECO:0000313" key="7">
    <source>
        <dbReference type="Proteomes" id="UP000671879"/>
    </source>
</evidence>
<dbReference type="CDD" id="cd00060">
    <property type="entry name" value="FHA"/>
    <property type="match status" value="1"/>
</dbReference>
<dbReference type="SUPFAM" id="SSF49879">
    <property type="entry name" value="SMAD/FHA domain"/>
    <property type="match status" value="1"/>
</dbReference>
<dbReference type="InterPro" id="IPR002035">
    <property type="entry name" value="VWF_A"/>
</dbReference>
<keyword evidence="2" id="KW-1133">Transmembrane helix</keyword>
<evidence type="ECO:0000256" key="2">
    <source>
        <dbReference type="SAM" id="Phobius"/>
    </source>
</evidence>
<feature type="domain" description="FHA" evidence="4">
    <location>
        <begin position="406"/>
        <end position="456"/>
    </location>
</feature>
<protein>
    <submittedName>
        <fullName evidence="6">VWA domain-containing protein</fullName>
    </submittedName>
</protein>
<feature type="region of interest" description="Disordered" evidence="1">
    <location>
        <begin position="316"/>
        <end position="337"/>
    </location>
</feature>
<dbReference type="Gene3D" id="2.60.200.20">
    <property type="match status" value="1"/>
</dbReference>
<feature type="domain" description="VWFA" evidence="5">
    <location>
        <begin position="93"/>
        <end position="271"/>
    </location>
</feature>
<dbReference type="PROSITE" id="PS50006">
    <property type="entry name" value="FHA_DOMAIN"/>
    <property type="match status" value="1"/>
</dbReference>
<keyword evidence="2" id="KW-0812">Transmembrane</keyword>
<reference evidence="7" key="1">
    <citation type="submission" date="2021-04" db="EMBL/GenBank/DDBJ databases">
        <title>A novel Synergistetes isolate from a pyrite-forming mixed culture.</title>
        <authorList>
            <person name="Bunk B."/>
            <person name="Sproer C."/>
            <person name="Spring S."/>
            <person name="Pester M."/>
        </authorList>
    </citation>
    <scope>NUCLEOTIDE SEQUENCE [LARGE SCALE GENOMIC DNA]</scope>
    <source>
        <strain evidence="7">J.5.4.2-T.3.5.2</strain>
    </source>
</reference>
<gene>
    <name evidence="6" type="ORF">KAR29_02340</name>
</gene>
<evidence type="ECO:0000259" key="4">
    <source>
        <dbReference type="PROSITE" id="PS50006"/>
    </source>
</evidence>
<dbReference type="Proteomes" id="UP000671879">
    <property type="component" value="Chromosome"/>
</dbReference>
<keyword evidence="2" id="KW-0472">Membrane</keyword>
<evidence type="ECO:0000256" key="3">
    <source>
        <dbReference type="SAM" id="SignalP"/>
    </source>
</evidence>
<proteinExistence type="predicted"/>
<dbReference type="Gene3D" id="3.40.50.410">
    <property type="entry name" value="von Willebrand factor, type A domain"/>
    <property type="match status" value="1"/>
</dbReference>
<evidence type="ECO:0000259" key="5">
    <source>
        <dbReference type="PROSITE" id="PS50234"/>
    </source>
</evidence>
<dbReference type="Pfam" id="PF00498">
    <property type="entry name" value="FHA"/>
    <property type="match status" value="1"/>
</dbReference>
<dbReference type="RefSeq" id="WP_274374047.1">
    <property type="nucleotide sequence ID" value="NZ_CP072943.1"/>
</dbReference>
<dbReference type="SMART" id="SM00240">
    <property type="entry name" value="FHA"/>
    <property type="match status" value="1"/>
</dbReference>
<dbReference type="CDD" id="cd00198">
    <property type="entry name" value="vWFA"/>
    <property type="match status" value="1"/>
</dbReference>
<feature type="transmembrane region" description="Helical" evidence="2">
    <location>
        <begin position="346"/>
        <end position="365"/>
    </location>
</feature>
<keyword evidence="3" id="KW-0732">Signal</keyword>
<name>A0A9Q7AQ34_9BACT</name>
<evidence type="ECO:0000256" key="1">
    <source>
        <dbReference type="SAM" id="MobiDB-lite"/>
    </source>
</evidence>
<feature type="signal peptide" evidence="3">
    <location>
        <begin position="1"/>
        <end position="29"/>
    </location>
</feature>
<dbReference type="AlphaFoldDB" id="A0A9Q7AQ34"/>
<dbReference type="KEGG" id="aram:KAR29_02340"/>
<feature type="compositionally biased region" description="Polar residues" evidence="1">
    <location>
        <begin position="316"/>
        <end position="330"/>
    </location>
</feature>
<sequence>MYGPGRCRYPLVFACAVVAALALAFPATGQGRFRIHQALLGEPPKATFFLEVFDGAETPPAPVDGDHLRFFCEGRPLPLLASSPLEGSGEGTAFIFLVDISKSLREPQMRLMREALSRFVEKMGPADWGALLSFGDEVRLLADFTADRQRLLREIDALRLSDMTTNLHRGLVRTQELARRLDEGLPRRRVAIVLSDGKNEAVGGETREEVLDSLRRDGIPLFALGFYAPPLEPMRPHLEWLRRFAEVSGGEYFPPNGTPLGDILKELQRRLGLVWHADVDLSSLPFDGREVEVEARLAWRGEVLTDRIRLRLWPSSSSPGKVTEPSSAPQSEMEGESERAASTPRWPFFLLPLLLLVALVLLFSLRRRGSFKASPCDRTGPRELIIEINREGHLEDVFSLSLADKATLGRSDDSGICIKGDPALSGLHCELFLSQGRLYVRDLHSTNGTYLNGRRLSADAVPVAAGDELLLGRTTVRLRRIGRENAPA</sequence>
<feature type="chain" id="PRO_5040153332" evidence="3">
    <location>
        <begin position="30"/>
        <end position="488"/>
    </location>
</feature>
<dbReference type="EMBL" id="CP072943">
    <property type="protein sequence ID" value="QTX32792.1"/>
    <property type="molecule type" value="Genomic_DNA"/>
</dbReference>
<dbReference type="SMART" id="SM00327">
    <property type="entry name" value="VWA"/>
    <property type="match status" value="1"/>
</dbReference>